<dbReference type="InterPro" id="IPR036691">
    <property type="entry name" value="Endo/exonu/phosph_ase_sf"/>
</dbReference>
<protein>
    <submittedName>
        <fullName evidence="2">Endonuclease/exonuclease/phosphatase family metal-dependent hydrolase</fullName>
    </submittedName>
    <submittedName>
        <fullName evidence="3">Metal-dependent hydrolase, endonuclease/exonuclease/phosphatase family</fullName>
    </submittedName>
</protein>
<dbReference type="GO" id="GO:0004527">
    <property type="term" value="F:exonuclease activity"/>
    <property type="evidence" value="ECO:0007669"/>
    <property type="project" value="UniProtKB-KW"/>
</dbReference>
<evidence type="ECO:0000313" key="4">
    <source>
        <dbReference type="Proteomes" id="UP000245839"/>
    </source>
</evidence>
<dbReference type="Pfam" id="PF03372">
    <property type="entry name" value="Exo_endo_phos"/>
    <property type="match status" value="1"/>
</dbReference>
<dbReference type="GO" id="GO:0004519">
    <property type="term" value="F:endonuclease activity"/>
    <property type="evidence" value="ECO:0007669"/>
    <property type="project" value="UniProtKB-KW"/>
</dbReference>
<reference evidence="2 4" key="2">
    <citation type="submission" date="2018-03" db="EMBL/GenBank/DDBJ databases">
        <title>Genomic Encyclopedia of Archaeal and Bacterial Type Strains, Phase II (KMG-II): from individual species to whole genera.</title>
        <authorList>
            <person name="Goeker M."/>
        </authorList>
    </citation>
    <scope>NUCLEOTIDE SEQUENCE [LARGE SCALE GENOMIC DNA]</scope>
    <source>
        <strain evidence="2 4">DSM 25227</strain>
    </source>
</reference>
<dbReference type="Proteomes" id="UP000245839">
    <property type="component" value="Unassembled WGS sequence"/>
</dbReference>
<dbReference type="Proteomes" id="UP000251571">
    <property type="component" value="Unassembled WGS sequence"/>
</dbReference>
<evidence type="ECO:0000313" key="2">
    <source>
        <dbReference type="EMBL" id="PWJ22445.1"/>
    </source>
</evidence>
<dbReference type="AlphaFoldDB" id="A0A2Y9C402"/>
<dbReference type="EMBL" id="UETC01000001">
    <property type="protein sequence ID" value="SSA38723.1"/>
    <property type="molecule type" value="Genomic_DNA"/>
</dbReference>
<keyword evidence="3" id="KW-0255">Endonuclease</keyword>
<sequence length="252" mass="27502">MRLTLASWNLHRGISNGGRRDCAPFFAALEREICAPPPDLLLLQEADVDPPPHHGVLDPGRVEALTGLRHLHAGRERRLTDESHGFLGLVAYAAPDIEVEGMRLIDLPGRVPRGAVVIDAARGGAPFRIVLTHLSLAQWLRAVQMRTLGQHIARSDPRPVILCGDLNEWRPWGGLALSAAIVGRRLAGPARASFPTRRPLLPLDRVLTEPPGAVERLEVLDGPAIRRASDHRPLRARVRLGPATSSGTRRLS</sequence>
<dbReference type="OrthoDB" id="9813425at2"/>
<dbReference type="RefSeq" id="WP_109562996.1">
    <property type="nucleotide sequence ID" value="NZ_QGDJ01000001.1"/>
</dbReference>
<organism evidence="3 5">
    <name type="scientific">Jannaschia seohaensis</name>
    <dbReference type="NCBI Taxonomy" id="475081"/>
    <lineage>
        <taxon>Bacteria</taxon>
        <taxon>Pseudomonadati</taxon>
        <taxon>Pseudomonadota</taxon>
        <taxon>Alphaproteobacteria</taxon>
        <taxon>Rhodobacterales</taxon>
        <taxon>Roseobacteraceae</taxon>
        <taxon>Jannaschia</taxon>
    </lineage>
</organism>
<evidence type="ECO:0000259" key="1">
    <source>
        <dbReference type="Pfam" id="PF03372"/>
    </source>
</evidence>
<evidence type="ECO:0000313" key="5">
    <source>
        <dbReference type="Proteomes" id="UP000251571"/>
    </source>
</evidence>
<reference evidence="3 5" key="1">
    <citation type="submission" date="2016-10" db="EMBL/GenBank/DDBJ databases">
        <authorList>
            <person name="Cai Z."/>
        </authorList>
    </citation>
    <scope>NUCLEOTIDE SEQUENCE [LARGE SCALE GENOMIC DNA]</scope>
    <source>
        <strain evidence="3 5">DSM 25227</strain>
    </source>
</reference>
<keyword evidence="3" id="KW-0378">Hydrolase</keyword>
<name>A0A2Y9C402_9RHOB</name>
<accession>A0A2Y9C402</accession>
<keyword evidence="3" id="KW-0269">Exonuclease</keyword>
<keyword evidence="3" id="KW-0540">Nuclease</keyword>
<evidence type="ECO:0000313" key="3">
    <source>
        <dbReference type="EMBL" id="SSA38723.1"/>
    </source>
</evidence>
<gene>
    <name evidence="2" type="ORF">BCF38_101859</name>
    <name evidence="3" type="ORF">SAMN05421539_101859</name>
</gene>
<keyword evidence="4" id="KW-1185">Reference proteome</keyword>
<dbReference type="InterPro" id="IPR005135">
    <property type="entry name" value="Endo/exonuclease/phosphatase"/>
</dbReference>
<feature type="domain" description="Endonuclease/exonuclease/phosphatase" evidence="1">
    <location>
        <begin position="6"/>
        <end position="231"/>
    </location>
</feature>
<proteinExistence type="predicted"/>
<dbReference type="Gene3D" id="3.60.10.10">
    <property type="entry name" value="Endonuclease/exonuclease/phosphatase"/>
    <property type="match status" value="1"/>
</dbReference>
<dbReference type="EMBL" id="QGDJ01000001">
    <property type="protein sequence ID" value="PWJ22445.1"/>
    <property type="molecule type" value="Genomic_DNA"/>
</dbReference>
<dbReference type="SUPFAM" id="SSF56219">
    <property type="entry name" value="DNase I-like"/>
    <property type="match status" value="1"/>
</dbReference>